<protein>
    <submittedName>
        <fullName evidence="7">Putative vacuolar amino acid transporter YPQ3</fullName>
    </submittedName>
</protein>
<dbReference type="SMART" id="SM00679">
    <property type="entry name" value="CTNS"/>
    <property type="match status" value="1"/>
</dbReference>
<feature type="transmembrane region" description="Helical" evidence="6">
    <location>
        <begin position="54"/>
        <end position="73"/>
    </location>
</feature>
<keyword evidence="3 6" id="KW-1133">Transmembrane helix</keyword>
<dbReference type="GO" id="GO:0016020">
    <property type="term" value="C:membrane"/>
    <property type="evidence" value="ECO:0007669"/>
    <property type="project" value="UniProtKB-SubCell"/>
</dbReference>
<dbReference type="OrthoDB" id="8048523at2759"/>
<accession>A0A2B4RGQ8</accession>
<dbReference type="PANTHER" id="PTHR16201:SF37">
    <property type="entry name" value="PQ-LOOP REPEAT-CONTAINING PROTEIN"/>
    <property type="match status" value="1"/>
</dbReference>
<evidence type="ECO:0000256" key="4">
    <source>
        <dbReference type="ARBA" id="ARBA00023136"/>
    </source>
</evidence>
<name>A0A2B4RGQ8_STYPI</name>
<dbReference type="EMBL" id="LSMT01000587">
    <property type="protein sequence ID" value="PFX15999.1"/>
    <property type="molecule type" value="Genomic_DNA"/>
</dbReference>
<comment type="caution">
    <text evidence="7">The sequence shown here is derived from an EMBL/GenBank/DDBJ whole genome shotgun (WGS) entry which is preliminary data.</text>
</comment>
<evidence type="ECO:0000313" key="7">
    <source>
        <dbReference type="EMBL" id="PFX15999.1"/>
    </source>
</evidence>
<dbReference type="Proteomes" id="UP000225706">
    <property type="component" value="Unassembled WGS sequence"/>
</dbReference>
<dbReference type="PANTHER" id="PTHR16201">
    <property type="entry name" value="SEVEN TRANSMEMBRANE PROTEIN 1-RELATED"/>
    <property type="match status" value="1"/>
</dbReference>
<evidence type="ECO:0000256" key="5">
    <source>
        <dbReference type="ARBA" id="ARBA00038039"/>
    </source>
</evidence>
<evidence type="ECO:0000256" key="6">
    <source>
        <dbReference type="SAM" id="Phobius"/>
    </source>
</evidence>
<proteinExistence type="inferred from homology"/>
<feature type="transmembrane region" description="Helical" evidence="6">
    <location>
        <begin position="79"/>
        <end position="101"/>
    </location>
</feature>
<dbReference type="Pfam" id="PF04193">
    <property type="entry name" value="PQ-loop"/>
    <property type="match status" value="1"/>
</dbReference>
<gene>
    <name evidence="7" type="primary">RTC2</name>
    <name evidence="7" type="ORF">AWC38_SpisGene25861</name>
</gene>
<evidence type="ECO:0000256" key="2">
    <source>
        <dbReference type="ARBA" id="ARBA00022692"/>
    </source>
</evidence>
<feature type="transmembrane region" description="Helical" evidence="6">
    <location>
        <begin position="113"/>
        <end position="132"/>
    </location>
</feature>
<keyword evidence="8" id="KW-1185">Reference proteome</keyword>
<sequence length="158" mass="18010">MKINLLYDNCRKTWPKAVCAFANVCGDISCAIWFVVLVPQIWKNCKRRSVEGLSILWATANFTASLVNCFFAFSFPLPVYIRVSAAYMPFLEFAILLQFWFYSKHSVRMKLTYGAGCFLIWIAVISLELSVADAEENLQWLAIVLWSIESFPQVGSSI</sequence>
<feature type="transmembrane region" description="Helical" evidence="6">
    <location>
        <begin position="20"/>
        <end position="42"/>
    </location>
</feature>
<dbReference type="InterPro" id="IPR006603">
    <property type="entry name" value="PQ-loop_rpt"/>
</dbReference>
<evidence type="ECO:0000256" key="3">
    <source>
        <dbReference type="ARBA" id="ARBA00022989"/>
    </source>
</evidence>
<comment type="similarity">
    <text evidence="5">Belongs to the laat-1 family.</text>
</comment>
<organism evidence="7 8">
    <name type="scientific">Stylophora pistillata</name>
    <name type="common">Smooth cauliflower coral</name>
    <dbReference type="NCBI Taxonomy" id="50429"/>
    <lineage>
        <taxon>Eukaryota</taxon>
        <taxon>Metazoa</taxon>
        <taxon>Cnidaria</taxon>
        <taxon>Anthozoa</taxon>
        <taxon>Hexacorallia</taxon>
        <taxon>Scleractinia</taxon>
        <taxon>Astrocoeniina</taxon>
        <taxon>Pocilloporidae</taxon>
        <taxon>Stylophora</taxon>
    </lineage>
</organism>
<evidence type="ECO:0000256" key="1">
    <source>
        <dbReference type="ARBA" id="ARBA00004141"/>
    </source>
</evidence>
<evidence type="ECO:0000313" key="8">
    <source>
        <dbReference type="Proteomes" id="UP000225706"/>
    </source>
</evidence>
<keyword evidence="4 6" id="KW-0472">Membrane</keyword>
<dbReference type="InterPro" id="IPR051415">
    <property type="entry name" value="LAAT-1"/>
</dbReference>
<reference evidence="8" key="1">
    <citation type="journal article" date="2017" name="bioRxiv">
        <title>Comparative analysis of the genomes of Stylophora pistillata and Acropora digitifera provides evidence for extensive differences between species of corals.</title>
        <authorList>
            <person name="Voolstra C.R."/>
            <person name="Li Y."/>
            <person name="Liew Y.J."/>
            <person name="Baumgarten S."/>
            <person name="Zoccola D."/>
            <person name="Flot J.-F."/>
            <person name="Tambutte S."/>
            <person name="Allemand D."/>
            <person name="Aranda M."/>
        </authorList>
    </citation>
    <scope>NUCLEOTIDE SEQUENCE [LARGE SCALE GENOMIC DNA]</scope>
</reference>
<comment type="subcellular location">
    <subcellularLocation>
        <location evidence="1">Membrane</location>
        <topology evidence="1">Multi-pass membrane protein</topology>
    </subcellularLocation>
</comment>
<dbReference type="AlphaFoldDB" id="A0A2B4RGQ8"/>
<dbReference type="Gene3D" id="1.20.1280.290">
    <property type="match status" value="1"/>
</dbReference>
<keyword evidence="2 6" id="KW-0812">Transmembrane</keyword>